<sequence length="71" mass="8019">MEKAETQYFNRDNSKPGLPAYGTHISTDHGDIYNTPNELLARLELRTIGQKLSIGQLGVMAPKKSDWFLKI</sequence>
<dbReference type="Proteomes" id="UP000887565">
    <property type="component" value="Unplaced"/>
</dbReference>
<evidence type="ECO:0000313" key="3">
    <source>
        <dbReference type="WBParaSite" id="nRc.2.0.1.t16655-RA"/>
    </source>
</evidence>
<reference evidence="3" key="1">
    <citation type="submission" date="2022-11" db="UniProtKB">
        <authorList>
            <consortium name="WormBaseParasite"/>
        </authorList>
    </citation>
    <scope>IDENTIFICATION</scope>
</reference>
<keyword evidence="2" id="KW-1185">Reference proteome</keyword>
<feature type="region of interest" description="Disordered" evidence="1">
    <location>
        <begin position="1"/>
        <end position="22"/>
    </location>
</feature>
<dbReference type="WBParaSite" id="nRc.2.0.1.t16655-RA">
    <property type="protein sequence ID" value="nRc.2.0.1.t16655-RA"/>
    <property type="gene ID" value="nRc.2.0.1.g16655"/>
</dbReference>
<accession>A0A915IS09</accession>
<dbReference type="AlphaFoldDB" id="A0A915IS09"/>
<organism evidence="2 3">
    <name type="scientific">Romanomermis culicivorax</name>
    <name type="common">Nematode worm</name>
    <dbReference type="NCBI Taxonomy" id="13658"/>
    <lineage>
        <taxon>Eukaryota</taxon>
        <taxon>Metazoa</taxon>
        <taxon>Ecdysozoa</taxon>
        <taxon>Nematoda</taxon>
        <taxon>Enoplea</taxon>
        <taxon>Dorylaimia</taxon>
        <taxon>Mermithida</taxon>
        <taxon>Mermithoidea</taxon>
        <taxon>Mermithidae</taxon>
        <taxon>Romanomermis</taxon>
    </lineage>
</organism>
<evidence type="ECO:0000256" key="1">
    <source>
        <dbReference type="SAM" id="MobiDB-lite"/>
    </source>
</evidence>
<name>A0A915IS09_ROMCU</name>
<protein>
    <submittedName>
        <fullName evidence="3">Uncharacterized protein</fullName>
    </submittedName>
</protein>
<evidence type="ECO:0000313" key="2">
    <source>
        <dbReference type="Proteomes" id="UP000887565"/>
    </source>
</evidence>
<proteinExistence type="predicted"/>